<dbReference type="GO" id="GO:0042273">
    <property type="term" value="P:ribosomal large subunit biogenesis"/>
    <property type="evidence" value="ECO:0007669"/>
    <property type="project" value="TreeGrafter"/>
</dbReference>
<dbReference type="InterPro" id="IPR005343">
    <property type="entry name" value="Noc2"/>
</dbReference>
<evidence type="ECO:0000313" key="6">
    <source>
        <dbReference type="Proteomes" id="UP000675881"/>
    </source>
</evidence>
<name>A0A7R8CKP1_LEPSM</name>
<dbReference type="PANTHER" id="PTHR12687">
    <property type="entry name" value="NUCLEOLAR COMPLEX 2 AND RAD4-RELATED"/>
    <property type="match status" value="1"/>
</dbReference>
<proteinExistence type="inferred from homology"/>
<dbReference type="Pfam" id="PF03715">
    <property type="entry name" value="Noc2"/>
    <property type="match status" value="1"/>
</dbReference>
<evidence type="ECO:0000256" key="3">
    <source>
        <dbReference type="ARBA" id="ARBA00023242"/>
    </source>
</evidence>
<dbReference type="GO" id="GO:0005730">
    <property type="term" value="C:nucleolus"/>
    <property type="evidence" value="ECO:0007669"/>
    <property type="project" value="TreeGrafter"/>
</dbReference>
<feature type="compositionally biased region" description="Acidic residues" evidence="4">
    <location>
        <begin position="113"/>
        <end position="125"/>
    </location>
</feature>
<feature type="compositionally biased region" description="Acidic residues" evidence="4">
    <location>
        <begin position="143"/>
        <end position="159"/>
    </location>
</feature>
<feature type="region of interest" description="Disordered" evidence="4">
    <location>
        <begin position="108"/>
        <end position="164"/>
    </location>
</feature>
<feature type="compositionally biased region" description="Acidic residues" evidence="4">
    <location>
        <begin position="561"/>
        <end position="588"/>
    </location>
</feature>
<accession>A0A7R8CKP1</accession>
<dbReference type="GO" id="GO:0000122">
    <property type="term" value="P:negative regulation of transcription by RNA polymerase II"/>
    <property type="evidence" value="ECO:0007669"/>
    <property type="project" value="TreeGrafter"/>
</dbReference>
<feature type="compositionally biased region" description="Basic and acidic residues" evidence="4">
    <location>
        <begin position="126"/>
        <end position="136"/>
    </location>
</feature>
<protein>
    <submittedName>
        <fullName evidence="5">NOC2</fullName>
    </submittedName>
</protein>
<sequence>MPKRRRKPVTKTIKEKPVEERKKKKVPKVVEEPQEEAEESKSLDQFLETWSDDEDEVDPNESIGEKESNSEDDEDVDEDDASAKRYLSSLQSKDPAFYKFLKQQNDNEILNFDSDEESGAEDDQEKENKYPLHKPEPNTLEIASDESDFEMDSDEDDEDAPRKKPKKYTIDILDAWAEELTSKEVSLDVINSVANAFKDALKTIDEGVMMEELIKVWSSADEETLRVLAFMNILRLVQRSMKTEEGETFFEIVLKSMYMAYVKNCKFVSPSTRPGIAFMRPVSSNSKTVFESLVHPLVQVISGSINLIYISKYYPLRFHLCKMLLNLSKETEKFIPVLSYYTDILHNYNFSTKTKKLSMKPLDFSCILRVSKTQLMENGFKDAAIDQVYAGMVELFSNHSHKISFPELTTPAIYSLKMFIKNCKAINYTKKMKQLLEKITDNSNWIQNRRKRVTFGIGSPEEIRAWEMKTKIDGPPLVKFFNNWKKVKYQETLKAEVKNDDDDDVDDNDRFKLKENHKRKRGESESSEGSVAEPPAKKQLASDIVSNKSTLLNGTSKVEEDSSEEDEDEIEDLNLEDLDSDGAEEDDF</sequence>
<comment type="similarity">
    <text evidence="2">Belongs to the NOC2 family.</text>
</comment>
<keyword evidence="6" id="KW-1185">Reference proteome</keyword>
<feature type="compositionally biased region" description="Acidic residues" evidence="4">
    <location>
        <begin position="70"/>
        <end position="80"/>
    </location>
</feature>
<feature type="region of interest" description="Disordered" evidence="4">
    <location>
        <begin position="499"/>
        <end position="588"/>
    </location>
</feature>
<keyword evidence="3" id="KW-0539">Nucleus</keyword>
<feature type="region of interest" description="Disordered" evidence="4">
    <location>
        <begin position="1"/>
        <end position="88"/>
    </location>
</feature>
<evidence type="ECO:0000313" key="5">
    <source>
        <dbReference type="EMBL" id="CAF2847040.1"/>
    </source>
</evidence>
<feature type="compositionally biased region" description="Basic and acidic residues" evidence="4">
    <location>
        <begin position="12"/>
        <end position="21"/>
    </location>
</feature>
<dbReference type="GO" id="GO:0003714">
    <property type="term" value="F:transcription corepressor activity"/>
    <property type="evidence" value="ECO:0007669"/>
    <property type="project" value="TreeGrafter"/>
</dbReference>
<dbReference type="AlphaFoldDB" id="A0A7R8CKP1"/>
<dbReference type="OrthoDB" id="10266662at2759"/>
<dbReference type="EMBL" id="HG994593">
    <property type="protein sequence ID" value="CAF2847040.1"/>
    <property type="molecule type" value="Genomic_DNA"/>
</dbReference>
<evidence type="ECO:0000256" key="4">
    <source>
        <dbReference type="SAM" id="MobiDB-lite"/>
    </source>
</evidence>
<dbReference type="Proteomes" id="UP000675881">
    <property type="component" value="Chromosome 14"/>
</dbReference>
<comment type="subcellular location">
    <subcellularLocation>
        <location evidence="1">Nucleus</location>
    </subcellularLocation>
</comment>
<dbReference type="GO" id="GO:0030690">
    <property type="term" value="C:Noc1p-Noc2p complex"/>
    <property type="evidence" value="ECO:0007669"/>
    <property type="project" value="TreeGrafter"/>
</dbReference>
<dbReference type="PANTHER" id="PTHR12687:SF4">
    <property type="entry name" value="NUCLEOLAR COMPLEX PROTEIN 2 HOMOLOG"/>
    <property type="match status" value="1"/>
</dbReference>
<dbReference type="GO" id="GO:0005654">
    <property type="term" value="C:nucleoplasm"/>
    <property type="evidence" value="ECO:0007669"/>
    <property type="project" value="TreeGrafter"/>
</dbReference>
<reference evidence="5" key="1">
    <citation type="submission" date="2021-02" db="EMBL/GenBank/DDBJ databases">
        <authorList>
            <person name="Bekaert M."/>
        </authorList>
    </citation>
    <scope>NUCLEOTIDE SEQUENCE</scope>
    <source>
        <strain evidence="5">IoA-00</strain>
    </source>
</reference>
<feature type="compositionally biased region" description="Polar residues" evidence="4">
    <location>
        <begin position="544"/>
        <end position="556"/>
    </location>
</feature>
<feature type="compositionally biased region" description="Acidic residues" evidence="4">
    <location>
        <begin position="50"/>
        <end position="59"/>
    </location>
</feature>
<dbReference type="GO" id="GO:0042393">
    <property type="term" value="F:histone binding"/>
    <property type="evidence" value="ECO:0007669"/>
    <property type="project" value="TreeGrafter"/>
</dbReference>
<dbReference type="GO" id="GO:0030691">
    <property type="term" value="C:Noc2p-Noc3p complex"/>
    <property type="evidence" value="ECO:0007669"/>
    <property type="project" value="TreeGrafter"/>
</dbReference>
<evidence type="ECO:0000256" key="1">
    <source>
        <dbReference type="ARBA" id="ARBA00004123"/>
    </source>
</evidence>
<gene>
    <name evidence="5" type="ORF">LSAA_5429</name>
</gene>
<organism evidence="5 6">
    <name type="scientific">Lepeophtheirus salmonis</name>
    <name type="common">Salmon louse</name>
    <name type="synonym">Caligus salmonis</name>
    <dbReference type="NCBI Taxonomy" id="72036"/>
    <lineage>
        <taxon>Eukaryota</taxon>
        <taxon>Metazoa</taxon>
        <taxon>Ecdysozoa</taxon>
        <taxon>Arthropoda</taxon>
        <taxon>Crustacea</taxon>
        <taxon>Multicrustacea</taxon>
        <taxon>Hexanauplia</taxon>
        <taxon>Copepoda</taxon>
        <taxon>Siphonostomatoida</taxon>
        <taxon>Caligidae</taxon>
        <taxon>Lepeophtheirus</taxon>
    </lineage>
</organism>
<evidence type="ECO:0000256" key="2">
    <source>
        <dbReference type="ARBA" id="ARBA00005907"/>
    </source>
</evidence>